<dbReference type="PANTHER" id="PTHR43194:SF5">
    <property type="entry name" value="PIMELOYL-[ACYL-CARRIER PROTEIN] METHYL ESTER ESTERASE"/>
    <property type="match status" value="1"/>
</dbReference>
<dbReference type="OrthoDB" id="9805423at2"/>
<evidence type="ECO:0000259" key="1">
    <source>
        <dbReference type="Pfam" id="PF00561"/>
    </source>
</evidence>
<dbReference type="Pfam" id="PF00561">
    <property type="entry name" value="Abhydrolase_1"/>
    <property type="match status" value="1"/>
</dbReference>
<evidence type="ECO:0000313" key="2">
    <source>
        <dbReference type="EMBL" id="RHW51152.1"/>
    </source>
</evidence>
<dbReference type="EMBL" id="QOCR01000002">
    <property type="protein sequence ID" value="RHW51152.1"/>
    <property type="molecule type" value="Genomic_DNA"/>
</dbReference>
<dbReference type="Proteomes" id="UP000284109">
    <property type="component" value="Unassembled WGS sequence"/>
</dbReference>
<dbReference type="PANTHER" id="PTHR43194">
    <property type="entry name" value="HYDROLASE ALPHA/BETA FOLD FAMILY"/>
    <property type="match status" value="1"/>
</dbReference>
<name>A0A3R6VA86_9LACO</name>
<sequence>MNFLTTDQVRISYQDMGAGQPIVLLAGLGSYSTVWQLTQEFLLQHDYRVITIDARNQGLSEHTAKGLRISRHAADVYELLLYLQLENVIGIGNSMGAATWFSYISIFGTQHLQAVVDIDQSPKMINTKNWPYGFKDLTVTNFASYLQQPFGRATYQNLPDKIYYQNKKLQQQMPYDSHLNYSLLLDHASQDWRDIICNLNIPLLVVAGQRSPFFDCHFAQKTAQLAPHGQAQVIAQAGHLPMAEQAQVFNQILDKFLIGLI</sequence>
<dbReference type="AlphaFoldDB" id="A0A3R6VA86"/>
<dbReference type="GO" id="GO:0016787">
    <property type="term" value="F:hydrolase activity"/>
    <property type="evidence" value="ECO:0007669"/>
    <property type="project" value="UniProtKB-KW"/>
</dbReference>
<feature type="domain" description="AB hydrolase-1" evidence="1">
    <location>
        <begin position="21"/>
        <end position="243"/>
    </location>
</feature>
<dbReference type="InterPro" id="IPR050228">
    <property type="entry name" value="Carboxylesterase_BioH"/>
</dbReference>
<proteinExistence type="predicted"/>
<dbReference type="InterPro" id="IPR000073">
    <property type="entry name" value="AB_hydrolase_1"/>
</dbReference>
<dbReference type="InterPro" id="IPR029058">
    <property type="entry name" value="AB_hydrolase_fold"/>
</dbReference>
<keyword evidence="2" id="KW-0378">Hydrolase</keyword>
<dbReference type="Gene3D" id="3.40.50.1820">
    <property type="entry name" value="alpha/beta hydrolase"/>
    <property type="match status" value="1"/>
</dbReference>
<reference evidence="2 3" key="1">
    <citation type="submission" date="2018-07" db="EMBL/GenBank/DDBJ databases">
        <title>Genome sequences of six Lactobacillus spp. isolated from bumble bee guts.</title>
        <authorList>
            <person name="Motta E.V.S."/>
            <person name="Moran N.A."/>
        </authorList>
    </citation>
    <scope>NUCLEOTIDE SEQUENCE [LARGE SCALE GENOMIC DNA]</scope>
    <source>
        <strain evidence="2 3">BI-1.1</strain>
    </source>
</reference>
<gene>
    <name evidence="2" type="ORF">DS831_03765</name>
</gene>
<evidence type="ECO:0000313" key="3">
    <source>
        <dbReference type="Proteomes" id="UP000284109"/>
    </source>
</evidence>
<comment type="caution">
    <text evidence="2">The sequence shown here is derived from an EMBL/GenBank/DDBJ whole genome shotgun (WGS) entry which is preliminary data.</text>
</comment>
<dbReference type="RefSeq" id="WP_118900561.1">
    <property type="nucleotide sequence ID" value="NZ_QOCR01000002.1"/>
</dbReference>
<protein>
    <submittedName>
        <fullName evidence="2">Alpha/beta hydrolase</fullName>
    </submittedName>
</protein>
<dbReference type="SUPFAM" id="SSF53474">
    <property type="entry name" value="alpha/beta-Hydrolases"/>
    <property type="match status" value="1"/>
</dbReference>
<keyword evidence="3" id="KW-1185">Reference proteome</keyword>
<organism evidence="2 3">
    <name type="scientific">Bombilactobacillus bombi</name>
    <dbReference type="NCBI Taxonomy" id="1303590"/>
    <lineage>
        <taxon>Bacteria</taxon>
        <taxon>Bacillati</taxon>
        <taxon>Bacillota</taxon>
        <taxon>Bacilli</taxon>
        <taxon>Lactobacillales</taxon>
        <taxon>Lactobacillaceae</taxon>
        <taxon>Bombilactobacillus</taxon>
    </lineage>
</organism>
<accession>A0A3R6VA86</accession>